<feature type="non-terminal residue" evidence="1">
    <location>
        <position position="2157"/>
    </location>
</feature>
<organism evidence="1 2">
    <name type="scientific">Racocetra persica</name>
    <dbReference type="NCBI Taxonomy" id="160502"/>
    <lineage>
        <taxon>Eukaryota</taxon>
        <taxon>Fungi</taxon>
        <taxon>Fungi incertae sedis</taxon>
        <taxon>Mucoromycota</taxon>
        <taxon>Glomeromycotina</taxon>
        <taxon>Glomeromycetes</taxon>
        <taxon>Diversisporales</taxon>
        <taxon>Gigasporaceae</taxon>
        <taxon>Racocetra</taxon>
    </lineage>
</organism>
<proteinExistence type="predicted"/>
<sequence>AQEGWELNIKILDPSVVANMITKELNGYSVGCDEIPLGDSCDWIYKIWANLKERDYDLTEFEDIHLLPTNSGNLRKLKTNQKCFWNSVNNKLDNDVQPLIERFGIVFVDKQFEKLVTYDRSKMSKYVAGLENLTEVLTCLSVITTFPKNVQIKLQPQEAEIIANYLRCLSPDKPINNVVKYLPIFSEIGKETLIALEPSNRNWYLLPCEDEKSYGQIIAPNTEGFIDVTTHNKRFLLENIIKVKRLSQQEYWTKFVIPYLGSQTLETIEIVIIRLFERLQLLSENLNLKSDLGNIEFIPATTILNIHKKEIKKADVKLKKPTDLFDPDNHSASELFFDDEYLFPAKNFSKKFRDNFLISLKTLGMKPYLSSTDIIQRINIFAKRKDNEINIVHQKSLKLVKYIDRNYDKLLGTNQRLQARNVPTINNELILVLQTKEWIPTVDSTGKKKISKPIDCRSIMHKNLVGLVMPIIDHTFENRSFIKNLKWESRPPVDAIIAQLNACLSMKTINENTFKICEEVYKYMNDEMYNNSNLVKFKEKLKDKKWIFCNGKFYSSHRVVMTLDKNLDSKASLIVELPYAFRSCKELFKEMGVRQKIDIPDLISIIKEFPSTDSNTTKILSNEEVHKVVSVIELIVNRINEQRINEQSDFCENLKDLLVPSTDCQLVNLHDIYYDDMKTRLDDDEKNELKIVHSLISYSVAKTLGIKMLAGKFIDSGTNNDFGEVYEQNEQLSVRIRNIISDYSLGSIFPEFLQNADDAGARKICFIIDNRDYRKVNKWSFNFLNKNSDKQNSLLSDEMDQWQGPALWIYNDSEFTQHDFESLKKLGMGGKRDNRTKIGRFGIGFNCAYHLTDFPSFVSGEHIVFFDPLEKFLPKAGNPPLSPRGIKINFIEKNFRKRFEDQVFPYLGVFDCELKEKFKGTLFRLPLRTSTSELSNQVIKPKDLRSKLFETIQGHREMLFLRNIEQCSLFQMNIIGNMELIWETKIQNMNDEIRGLRISHSWEARLYQLEMEIYYKQSRFYENCKYSEIWLICSGGSNLVDKSRFREISKEINLSARGGVAMLLSIGDEKSLEELKAERSSNIPLLNGKVYSYLSLPMLTSLGVHINGTFCLSSDRKNVLQDNTDLLTAETKEGEWNRYILLDVLPPLHSKLLNHIANHLMSPFNDEMFSQLWPITFSTTDIYREYGLNVLRGLYIKRYKVFWTEANGGALTSLDKAYFVNSNDSTIADIFITHGKEIVKLSQDQMSHLNQMFKKMEFSSLNLITPKLVCHWLRYNPNILNITGEKLHEIAFRLLNFIIQAKDYKQLVGLRLLPLCDKSLGTFCSQTYYIAGLEIRKLFPKAQSQFVADPPFDFQRIFKDENFRNKLQIKDLASDLNSIIDLLEYVLPRDKEIEWDPNGVQYPNIDWIYEILKLLFPEQNVMSTYEFNRLARFPIFSTCRPHYKLVLPSLSHPLLIYNSYHQMVPILAKFGVRFTSMKLPNHSNPYIKECIEQPTAVNMIKSLERAIGIPPVSLKRLFSEKLDQNEFEKFRSFIKSEFINIQHDKSIKFLKTLPIWPTQSRSTCISAQEGIIPPQDIPFFSIREETNIFLIESESDFNVLFRLGAKYITPLEYIKEHLKPQNITLDQQYIDFLKTVLSLEKREIENYLMPLKLIPNYHLTELVRGNTLYDINEHLFRRIFWNTNKLLHPALQVNAKCLSVLKRMGLKHYVNSLTFLECVHEIDSKIKMFQSQQLNEQINLVKSDAKFLMEYLYEHFATLNFRNEQWSELISIKFVPVDTDLESPLKETAVRTTEFESINSMYYQEYKLLCWTQCPLFSKSVDPPNAFKSRFPNLCRPTLDKILDNLYYVALDISQAEKDSWKSPEGVQLILDILNKTYKTLEDWIKIQIYDNVNVQILDDRIISRLRTNARIFLNGNDPFIPEDWVAGQNLVFGTQEDVRTGLHKVHDNLQGFKILLKVAGAQEIKNIKFNVTTQNYSQGNKLFSRLLDRFEKQDGTMHHDVEFQIQHENGIEKIKANRYVLSAASEYFETLFNGKMMEAAEHQKVTVDIDDIDPSAFRVLIRWLYGQELEEAISAVFKDSKCSGVFLVDLLRASDKYRIDPLKGQVEVKIIQDSYVNIDNAVEINEWAKLLRATQLNNYCKQYIRENKSLVIEKKI</sequence>
<evidence type="ECO:0000313" key="2">
    <source>
        <dbReference type="Proteomes" id="UP000789920"/>
    </source>
</evidence>
<accession>A0ACA9LTE8</accession>
<dbReference type="Proteomes" id="UP000789920">
    <property type="component" value="Unassembled WGS sequence"/>
</dbReference>
<gene>
    <name evidence="1" type="ORF">RPERSI_LOCUS3711</name>
</gene>
<keyword evidence="2" id="KW-1185">Reference proteome</keyword>
<reference evidence="1" key="1">
    <citation type="submission" date="2021-06" db="EMBL/GenBank/DDBJ databases">
        <authorList>
            <person name="Kallberg Y."/>
            <person name="Tangrot J."/>
            <person name="Rosling A."/>
        </authorList>
    </citation>
    <scope>NUCLEOTIDE SEQUENCE</scope>
    <source>
        <strain evidence="1">MA461A</strain>
    </source>
</reference>
<comment type="caution">
    <text evidence="1">The sequence shown here is derived from an EMBL/GenBank/DDBJ whole genome shotgun (WGS) entry which is preliminary data.</text>
</comment>
<evidence type="ECO:0000313" key="1">
    <source>
        <dbReference type="EMBL" id="CAG8544962.1"/>
    </source>
</evidence>
<protein>
    <submittedName>
        <fullName evidence="1">11644_t:CDS:1</fullName>
    </submittedName>
</protein>
<dbReference type="EMBL" id="CAJVQC010004773">
    <property type="protein sequence ID" value="CAG8544962.1"/>
    <property type="molecule type" value="Genomic_DNA"/>
</dbReference>
<feature type="non-terminal residue" evidence="1">
    <location>
        <position position="1"/>
    </location>
</feature>
<name>A0ACA9LTE8_9GLOM</name>